<organism evidence="1 2">
    <name type="scientific">Strongyloides venezuelensis</name>
    <name type="common">Threadworm</name>
    <dbReference type="NCBI Taxonomy" id="75913"/>
    <lineage>
        <taxon>Eukaryota</taxon>
        <taxon>Metazoa</taxon>
        <taxon>Ecdysozoa</taxon>
        <taxon>Nematoda</taxon>
        <taxon>Chromadorea</taxon>
        <taxon>Rhabditida</taxon>
        <taxon>Tylenchina</taxon>
        <taxon>Panagrolaimomorpha</taxon>
        <taxon>Strongyloidoidea</taxon>
        <taxon>Strongyloididae</taxon>
        <taxon>Strongyloides</taxon>
    </lineage>
</organism>
<sequence length="104" mass="12020">MECDMDINECSRLCEYNVNKIFEYLYKVFSSDLKLTLKIHNLTHYPWNILRLKLLPVNFSCIIFEELCSRHGYYSTTITPPTTTVAGVSGAFKKEMAAWAMLAI</sequence>
<keyword evidence="1" id="KW-1185">Reference proteome</keyword>
<dbReference type="Proteomes" id="UP000035680">
    <property type="component" value="Unassembled WGS sequence"/>
</dbReference>
<reference evidence="2" key="2">
    <citation type="submission" date="2015-08" db="UniProtKB">
        <authorList>
            <consortium name="WormBaseParasite"/>
        </authorList>
    </citation>
    <scope>IDENTIFICATION</scope>
</reference>
<dbReference type="WBParaSite" id="SVE_1418800.1">
    <property type="protein sequence ID" value="SVE_1418800.1"/>
    <property type="gene ID" value="SVE_1418800"/>
</dbReference>
<name>A0A0K0FST0_STRVS</name>
<proteinExistence type="predicted"/>
<accession>A0A0K0FST0</accession>
<evidence type="ECO:0000313" key="2">
    <source>
        <dbReference type="WBParaSite" id="SVE_1418800.1"/>
    </source>
</evidence>
<reference evidence="1" key="1">
    <citation type="submission" date="2014-07" db="EMBL/GenBank/DDBJ databases">
        <authorList>
            <person name="Martin A.A"/>
            <person name="De Silva N."/>
        </authorList>
    </citation>
    <scope>NUCLEOTIDE SEQUENCE</scope>
</reference>
<dbReference type="AlphaFoldDB" id="A0A0K0FST0"/>
<evidence type="ECO:0000313" key="1">
    <source>
        <dbReference type="Proteomes" id="UP000035680"/>
    </source>
</evidence>
<protein>
    <submittedName>
        <fullName evidence="2">Uncharacterized protein</fullName>
    </submittedName>
</protein>